<dbReference type="RefSeq" id="WP_219020639.1">
    <property type="nucleotide sequence ID" value="NZ_CP079203.1"/>
</dbReference>
<comment type="caution">
    <text evidence="1">The sequence shown here is derived from an EMBL/GenBank/DDBJ whole genome shotgun (WGS) entry which is preliminary data.</text>
</comment>
<dbReference type="EMBL" id="JAOBTW010000021">
    <property type="protein sequence ID" value="MDZ7283408.1"/>
    <property type="molecule type" value="Genomic_DNA"/>
</dbReference>
<dbReference type="Proteomes" id="UP001292182">
    <property type="component" value="Unassembled WGS sequence"/>
</dbReference>
<keyword evidence="2" id="KW-1185">Reference proteome</keyword>
<sequence length="285" mass="31472">MIVLRLLGEGLAMRQLFGCLLALGAILADPLSAQGTKSRNVEQGALPDGGSSDEIIVKALSLPRDKLPVNVRWAPVDNTQINIAYERADMFLGCAFAKASRNWLRKAVEGPPNFASTQYAQGMVISTNWGCYPPPGYSPPWNPAMIGTDFLDRGILIERTLRQFVPDVALDASQTFDPAVRARFRKVETQQNRYRQNPEMSGFIVAACLVQTQPVLTTRLFHAQQGSDLVRGLEQAIIVNSPECLEGVKKLSIEPTTLRVYLIDAFYRWVLAARNVSTLIPEQGV</sequence>
<name>A0ABU5LTZ4_9SPHN</name>
<accession>A0ABU5LTZ4</accession>
<proteinExistence type="predicted"/>
<evidence type="ECO:0000313" key="2">
    <source>
        <dbReference type="Proteomes" id="UP001292182"/>
    </source>
</evidence>
<evidence type="ECO:0000313" key="1">
    <source>
        <dbReference type="EMBL" id="MDZ7283408.1"/>
    </source>
</evidence>
<protein>
    <submittedName>
        <fullName evidence="1">Uncharacterized protein</fullName>
    </submittedName>
</protein>
<organism evidence="1 2">
    <name type="scientific">Sphingomonas sanguinis</name>
    <dbReference type="NCBI Taxonomy" id="33051"/>
    <lineage>
        <taxon>Bacteria</taxon>
        <taxon>Pseudomonadati</taxon>
        <taxon>Pseudomonadota</taxon>
        <taxon>Alphaproteobacteria</taxon>
        <taxon>Sphingomonadales</taxon>
        <taxon>Sphingomonadaceae</taxon>
        <taxon>Sphingomonas</taxon>
    </lineage>
</organism>
<reference evidence="2" key="1">
    <citation type="submission" date="2023-07" db="EMBL/GenBank/DDBJ databases">
        <title>Whole genome sequence analysis of rice epiphytic Sphingomonas sanguinis OsEp_Plm_15B2.</title>
        <authorList>
            <person name="Sahu K.P."/>
            <person name="Asharani P."/>
            <person name="Reddy B."/>
            <person name="Kumar A."/>
        </authorList>
    </citation>
    <scope>NUCLEOTIDE SEQUENCE [LARGE SCALE GENOMIC DNA]</scope>
    <source>
        <strain evidence="2">OsEp_Plm_15B2</strain>
    </source>
</reference>
<gene>
    <name evidence="1" type="ORF">N4G62_15370</name>
</gene>